<dbReference type="PANTHER" id="PTHR43467">
    <property type="entry name" value="COBALT-PRECORRIN-2 C(20)-METHYLTRANSFERASE"/>
    <property type="match status" value="1"/>
</dbReference>
<evidence type="ECO:0000256" key="3">
    <source>
        <dbReference type="ARBA" id="ARBA00022603"/>
    </source>
</evidence>
<proteinExistence type="predicted"/>
<dbReference type="InterPro" id="IPR014777">
    <property type="entry name" value="4pyrrole_Mease_sub1"/>
</dbReference>
<dbReference type="Gene3D" id="3.40.1010.10">
    <property type="entry name" value="Cobalt-precorrin-4 Transmethylase, Domain 1"/>
    <property type="match status" value="1"/>
</dbReference>
<sequence length="269" mass="28670">MIELTLIGIGTGNPDHLTLQAAAEIAGADLILIPLKGADKQDLAGLRRDICARHAGPATRIVEFDLPQRDDGAADYRRGVDCWHDAIAAAWRACIAAHLPRLSGRVALLVWGDPSLYDSTLRIAGRLDLPLTCRVIPGITAIQALCAAHAIPLNRIGAPVQITTGRRLRDHGWPEGADTVVVMLDGACSFRALPPDGLRIWWGGFVGMAGQILDHGPLTEAGPRIVRARARARAAHGWIMDIYLLRRDQPISGGGGGAAPGIRMNCDPA</sequence>
<dbReference type="EMBL" id="CP067134">
    <property type="protein sequence ID" value="WCR11156.1"/>
    <property type="molecule type" value="Genomic_DNA"/>
</dbReference>
<accession>A0ABY7SW52</accession>
<evidence type="ECO:0000259" key="7">
    <source>
        <dbReference type="Pfam" id="PF00590"/>
    </source>
</evidence>
<keyword evidence="9" id="KW-1185">Reference proteome</keyword>
<evidence type="ECO:0000313" key="8">
    <source>
        <dbReference type="EMBL" id="WCR11156.1"/>
    </source>
</evidence>
<evidence type="ECO:0000256" key="4">
    <source>
        <dbReference type="ARBA" id="ARBA00022679"/>
    </source>
</evidence>
<dbReference type="GO" id="GO:0043819">
    <property type="term" value="F:precorrin-6A synthase (deacetylating) activity"/>
    <property type="evidence" value="ECO:0007669"/>
    <property type="project" value="UniProtKB-EC"/>
</dbReference>
<evidence type="ECO:0000256" key="5">
    <source>
        <dbReference type="ARBA" id="ARBA00022691"/>
    </source>
</evidence>
<dbReference type="InterPro" id="IPR014776">
    <property type="entry name" value="4pyrrole_Mease_sub2"/>
</dbReference>
<dbReference type="CDD" id="cd11643">
    <property type="entry name" value="Precorrin-6A-synthase"/>
    <property type="match status" value="1"/>
</dbReference>
<dbReference type="InterPro" id="IPR035996">
    <property type="entry name" value="4pyrrol_Methylase_sf"/>
</dbReference>
<dbReference type="InterPro" id="IPR000878">
    <property type="entry name" value="4pyrrol_Mease"/>
</dbReference>
<feature type="domain" description="Tetrapyrrole methylase" evidence="7">
    <location>
        <begin position="4"/>
        <end position="221"/>
    </location>
</feature>
<evidence type="ECO:0000256" key="2">
    <source>
        <dbReference type="ARBA" id="ARBA00022573"/>
    </source>
</evidence>
<keyword evidence="4 6" id="KW-0808">Transferase</keyword>
<reference evidence="8 9" key="1">
    <citation type="submission" date="2021-01" db="EMBL/GenBank/DDBJ databases">
        <title>Biogeographic distribution of Paracoccus.</title>
        <authorList>
            <person name="Hollensteiner J."/>
            <person name="Leineberger J."/>
            <person name="Brinkhoff T."/>
            <person name="Daniel R."/>
        </authorList>
    </citation>
    <scope>NUCLEOTIDE SEQUENCE [LARGE SCALE GENOMIC DNA]</scope>
    <source>
        <strain evidence="8 9">LMG25392</strain>
    </source>
</reference>
<dbReference type="PIRSF" id="PIRSF036525">
    <property type="entry name" value="CobF"/>
    <property type="match status" value="1"/>
</dbReference>
<dbReference type="Pfam" id="PF00590">
    <property type="entry name" value="TP_methylase"/>
    <property type="match status" value="1"/>
</dbReference>
<comment type="function">
    <text evidence="6">Catalyzes the methylation of C-1 in precorrin-5 and the subsequent extrusion of acetic acid from the resulting intermediate to form cobalt-precorrin-6A.</text>
</comment>
<gene>
    <name evidence="8" type="ORF">JHW45_01745</name>
</gene>
<dbReference type="GO" id="GO:0032259">
    <property type="term" value="P:methylation"/>
    <property type="evidence" value="ECO:0007669"/>
    <property type="project" value="UniProtKB-KW"/>
</dbReference>
<name>A0ABY7SW52_9RHOB</name>
<dbReference type="Gene3D" id="3.30.950.10">
    <property type="entry name" value="Methyltransferase, Cobalt-precorrin-4 Transmethylase, Domain 2"/>
    <property type="match status" value="1"/>
</dbReference>
<dbReference type="PANTHER" id="PTHR43467:SF1">
    <property type="entry name" value="PRECORRIN-6A SYNTHASE [DEACETYLATING]"/>
    <property type="match status" value="1"/>
</dbReference>
<evidence type="ECO:0000313" key="9">
    <source>
        <dbReference type="Proteomes" id="UP001218412"/>
    </source>
</evidence>
<keyword evidence="5 6" id="KW-0949">S-adenosyl-L-methionine</keyword>
<organism evidence="8 9">
    <name type="scientific">Paracoccus stylophorae</name>
    <dbReference type="NCBI Taxonomy" id="659350"/>
    <lineage>
        <taxon>Bacteria</taxon>
        <taxon>Pseudomonadati</taxon>
        <taxon>Pseudomonadota</taxon>
        <taxon>Alphaproteobacteria</taxon>
        <taxon>Rhodobacterales</taxon>
        <taxon>Paracoccaceae</taxon>
        <taxon>Paracoccus</taxon>
    </lineage>
</organism>
<comment type="catalytic activity">
    <reaction evidence="6">
        <text>precorrin-5 + S-adenosyl-L-methionine + H2O = precorrin-6A + acetate + S-adenosyl-L-homocysteine + 2 H(+)</text>
        <dbReference type="Rhea" id="RHEA:18261"/>
        <dbReference type="ChEBI" id="CHEBI:15377"/>
        <dbReference type="ChEBI" id="CHEBI:15378"/>
        <dbReference type="ChEBI" id="CHEBI:30089"/>
        <dbReference type="ChEBI" id="CHEBI:57856"/>
        <dbReference type="ChEBI" id="CHEBI:59789"/>
        <dbReference type="ChEBI" id="CHEBI:77871"/>
        <dbReference type="ChEBI" id="CHEBI:77872"/>
        <dbReference type="EC" id="2.1.1.152"/>
    </reaction>
</comment>
<dbReference type="InterPro" id="IPR012797">
    <property type="entry name" value="CobF"/>
</dbReference>
<dbReference type="SUPFAM" id="SSF53790">
    <property type="entry name" value="Tetrapyrrole methylase"/>
    <property type="match status" value="1"/>
</dbReference>
<comment type="pathway">
    <text evidence="1">Cofactor biosynthesis; adenosylcobalamin biosynthesis.</text>
</comment>
<protein>
    <recommendedName>
        <fullName evidence="6">Precorrin-6A synthase [deacetylating]</fullName>
        <ecNumber evidence="6">2.1.1.152</ecNumber>
    </recommendedName>
</protein>
<dbReference type="EC" id="2.1.1.152" evidence="6"/>
<dbReference type="Proteomes" id="UP001218412">
    <property type="component" value="Chromosome"/>
</dbReference>
<keyword evidence="3 6" id="KW-0489">Methyltransferase</keyword>
<dbReference type="RefSeq" id="WP_272859251.1">
    <property type="nucleotide sequence ID" value="NZ_CP067134.1"/>
</dbReference>
<evidence type="ECO:0000256" key="6">
    <source>
        <dbReference type="PIRNR" id="PIRNR036525"/>
    </source>
</evidence>
<keyword evidence="2" id="KW-0169">Cobalamin biosynthesis</keyword>
<evidence type="ECO:0000256" key="1">
    <source>
        <dbReference type="ARBA" id="ARBA00004953"/>
    </source>
</evidence>
<dbReference type="NCBIfam" id="TIGR02434">
    <property type="entry name" value="CobF"/>
    <property type="match status" value="1"/>
</dbReference>